<dbReference type="GO" id="GO:0016813">
    <property type="term" value="F:hydrolase activity, acting on carbon-nitrogen (but not peptide) bonds, in linear amidines"/>
    <property type="evidence" value="ECO:0007669"/>
    <property type="project" value="InterPro"/>
</dbReference>
<dbReference type="NCBIfam" id="TIGR01879">
    <property type="entry name" value="hydantase"/>
    <property type="match status" value="1"/>
</dbReference>
<sequence length="419" mass="44036">MTAAGHARNTPATGTNMPEINGDRLWADIVSTGRFGGTDKGGVTRLTLTEEDRQVRDWFVAECRSLGCTIEIDRIGNIFATYPGENPSLPPIAVGSHLDTQPQGGRFDGILGVLAGLELIRTLKETATVLRHNLTVVNWTNEEGSRFSPAMMGSGVFSGASRLEAIDAVQDQDGTTVQTALETIGYRGETPVGHVGFAAYIELHIEQGPLLEASATEIGIVTGVQGVRWFDVGITGTEAHAGSTPMPQRDDALVAASQIVLAVRDIARRHSPGVGTVGFVAVGPNSRNVVPGAVQLQIDMRHPSEEGLDLMQAALEQAVGAIDAKVVLNPIWSKQPVVFDPAIVDAVRASAGALGYSATEVVSGAGHDAAHIAGICPTAMIFVPSKDGLSHNEAEYSSPEECARGAGVLLQTVLQIDLK</sequence>
<evidence type="ECO:0000259" key="5">
    <source>
        <dbReference type="Pfam" id="PF07687"/>
    </source>
</evidence>
<dbReference type="RefSeq" id="WP_053252621.1">
    <property type="nucleotide sequence ID" value="NZ_LGAP01000036.1"/>
</dbReference>
<evidence type="ECO:0000313" key="6">
    <source>
        <dbReference type="EMBL" id="KOF13511.1"/>
    </source>
</evidence>
<dbReference type="PATRIC" id="fig|106592.7.peg.5344"/>
<dbReference type="GO" id="GO:0046872">
    <property type="term" value="F:metal ion binding"/>
    <property type="evidence" value="ECO:0007669"/>
    <property type="project" value="UniProtKB-KW"/>
</dbReference>
<dbReference type="SUPFAM" id="SSF53187">
    <property type="entry name" value="Zn-dependent exopeptidases"/>
    <property type="match status" value="1"/>
</dbReference>
<dbReference type="Proteomes" id="UP000037425">
    <property type="component" value="Unassembled WGS sequence"/>
</dbReference>
<accession>A0A0L8BFQ9</accession>
<feature type="binding site" evidence="3">
    <location>
        <position position="97"/>
    </location>
    <ligand>
        <name>Zn(2+)</name>
        <dbReference type="ChEBI" id="CHEBI:29105"/>
        <label>1</label>
    </ligand>
</feature>
<name>A0A0L8BFQ9_ENSAD</name>
<feature type="binding site" evidence="3">
    <location>
        <position position="143"/>
    </location>
    <ligand>
        <name>Zn(2+)</name>
        <dbReference type="ChEBI" id="CHEBI:29105"/>
        <label>2</label>
    </ligand>
</feature>
<feature type="binding site" evidence="3">
    <location>
        <position position="108"/>
    </location>
    <ligand>
        <name>Zn(2+)</name>
        <dbReference type="ChEBI" id="CHEBI:29105"/>
        <label>2</label>
    </ligand>
</feature>
<dbReference type="InterPro" id="IPR010158">
    <property type="entry name" value="Amidase_Cbmase"/>
</dbReference>
<dbReference type="PANTHER" id="PTHR32494:SF5">
    <property type="entry name" value="ALLANTOATE AMIDOHYDROLASE"/>
    <property type="match status" value="1"/>
</dbReference>
<dbReference type="EMBL" id="LGAP01000036">
    <property type="protein sequence ID" value="KOF13511.1"/>
    <property type="molecule type" value="Genomic_DNA"/>
</dbReference>
<dbReference type="InterPro" id="IPR002933">
    <property type="entry name" value="Peptidase_M20"/>
</dbReference>
<evidence type="ECO:0000256" key="3">
    <source>
        <dbReference type="PIRSR" id="PIRSR001235-1"/>
    </source>
</evidence>
<proteinExistence type="inferred from homology"/>
<dbReference type="NCBIfam" id="NF006769">
    <property type="entry name" value="PRK09290.1-3"/>
    <property type="match status" value="1"/>
</dbReference>
<dbReference type="SUPFAM" id="SSF55031">
    <property type="entry name" value="Bacterial exopeptidase dimerisation domain"/>
    <property type="match status" value="1"/>
</dbReference>
<feature type="domain" description="Peptidase M20 dimerisation" evidence="5">
    <location>
        <begin position="223"/>
        <end position="322"/>
    </location>
</feature>
<keyword evidence="3" id="KW-0479">Metal-binding</keyword>
<comment type="similarity">
    <text evidence="1">Belongs to the peptidase M20 family.</text>
</comment>
<dbReference type="AlphaFoldDB" id="A0A0L8BFQ9"/>
<dbReference type="InterPro" id="IPR011650">
    <property type="entry name" value="Peptidase_M20_dimer"/>
</dbReference>
<feature type="binding site" evidence="3">
    <location>
        <position position="108"/>
    </location>
    <ligand>
        <name>Zn(2+)</name>
        <dbReference type="ChEBI" id="CHEBI:29105"/>
        <label>1</label>
    </ligand>
</feature>
<comment type="cofactor">
    <cofactor evidence="3">
        <name>Zn(2+)</name>
        <dbReference type="ChEBI" id="CHEBI:29105"/>
    </cofactor>
    <text evidence="3">Binds 2 Zn(2+) ions per subunit.</text>
</comment>
<dbReference type="PANTHER" id="PTHR32494">
    <property type="entry name" value="ALLANTOATE DEIMINASE-RELATED"/>
    <property type="match status" value="1"/>
</dbReference>
<dbReference type="PIRSF" id="PIRSF001235">
    <property type="entry name" value="Amidase_carbamoylase"/>
    <property type="match status" value="1"/>
</dbReference>
<dbReference type="Pfam" id="PF07687">
    <property type="entry name" value="M20_dimer"/>
    <property type="match status" value="1"/>
</dbReference>
<feature type="region of interest" description="Disordered" evidence="4">
    <location>
        <begin position="1"/>
        <end position="20"/>
    </location>
</feature>
<dbReference type="Gene3D" id="3.30.70.360">
    <property type="match status" value="1"/>
</dbReference>
<dbReference type="Pfam" id="PF01546">
    <property type="entry name" value="Peptidase_M20"/>
    <property type="match status" value="1"/>
</dbReference>
<evidence type="ECO:0000256" key="4">
    <source>
        <dbReference type="SAM" id="MobiDB-lite"/>
    </source>
</evidence>
<keyword evidence="2 6" id="KW-0378">Hydrolase</keyword>
<evidence type="ECO:0000313" key="7">
    <source>
        <dbReference type="Proteomes" id="UP000037425"/>
    </source>
</evidence>
<feature type="binding site" evidence="3">
    <location>
        <position position="391"/>
    </location>
    <ligand>
        <name>Zn(2+)</name>
        <dbReference type="ChEBI" id="CHEBI:29105"/>
        <label>2</label>
    </ligand>
</feature>
<reference evidence="7" key="1">
    <citation type="submission" date="2015-07" db="EMBL/GenBank/DDBJ databases">
        <title>Whole genome sequence of an Ensifer adhaerens strain isolated from a cave pool in the Wind Cave National Park.</title>
        <authorList>
            <person name="Eng W.W.H."/>
            <person name="Gan H.M."/>
            <person name="Barton H.A."/>
            <person name="Savka M.A."/>
        </authorList>
    </citation>
    <scope>NUCLEOTIDE SEQUENCE [LARGE SCALE GENOMIC DNA]</scope>
    <source>
        <strain evidence="7">SD006</strain>
    </source>
</reference>
<feature type="binding site" evidence="3">
    <location>
        <position position="204"/>
    </location>
    <ligand>
        <name>Zn(2+)</name>
        <dbReference type="ChEBI" id="CHEBI:29105"/>
        <label>1</label>
    </ligand>
</feature>
<dbReference type="Gene3D" id="3.40.630.10">
    <property type="entry name" value="Zn peptidases"/>
    <property type="match status" value="1"/>
</dbReference>
<organism evidence="6 7">
    <name type="scientific">Ensifer adhaerens</name>
    <name type="common">Sinorhizobium morelense</name>
    <dbReference type="NCBI Taxonomy" id="106592"/>
    <lineage>
        <taxon>Bacteria</taxon>
        <taxon>Pseudomonadati</taxon>
        <taxon>Pseudomonadota</taxon>
        <taxon>Alphaproteobacteria</taxon>
        <taxon>Hyphomicrobiales</taxon>
        <taxon>Rhizobiaceae</taxon>
        <taxon>Sinorhizobium/Ensifer group</taxon>
        <taxon>Ensifer</taxon>
    </lineage>
</organism>
<dbReference type="NCBIfam" id="NF006771">
    <property type="entry name" value="PRK09290.1-5"/>
    <property type="match status" value="1"/>
</dbReference>
<protein>
    <submittedName>
        <fullName evidence="6">Allantoate amidohydrolase</fullName>
    </submittedName>
</protein>
<dbReference type="InterPro" id="IPR036264">
    <property type="entry name" value="Bact_exopeptidase_dim_dom"/>
</dbReference>
<gene>
    <name evidence="6" type="ORF">AC244_30795</name>
</gene>
<keyword evidence="3" id="KW-0862">Zinc</keyword>
<comment type="caution">
    <text evidence="6">The sequence shown here is derived from an EMBL/GenBank/DDBJ whole genome shotgun (WGS) entry which is preliminary data.</text>
</comment>
<evidence type="ECO:0000256" key="1">
    <source>
        <dbReference type="ARBA" id="ARBA00006153"/>
    </source>
</evidence>
<dbReference type="CDD" id="cd03884">
    <property type="entry name" value="M20_bAS"/>
    <property type="match status" value="1"/>
</dbReference>
<evidence type="ECO:0000256" key="2">
    <source>
        <dbReference type="ARBA" id="ARBA00022801"/>
    </source>
</evidence>